<organism evidence="1 2">
    <name type="scientific">Setaria italica</name>
    <name type="common">Foxtail millet</name>
    <name type="synonym">Panicum italicum</name>
    <dbReference type="NCBI Taxonomy" id="4555"/>
    <lineage>
        <taxon>Eukaryota</taxon>
        <taxon>Viridiplantae</taxon>
        <taxon>Streptophyta</taxon>
        <taxon>Embryophyta</taxon>
        <taxon>Tracheophyta</taxon>
        <taxon>Spermatophyta</taxon>
        <taxon>Magnoliopsida</taxon>
        <taxon>Liliopsida</taxon>
        <taxon>Poales</taxon>
        <taxon>Poaceae</taxon>
        <taxon>PACMAD clade</taxon>
        <taxon>Panicoideae</taxon>
        <taxon>Panicodae</taxon>
        <taxon>Paniceae</taxon>
        <taxon>Cenchrinae</taxon>
        <taxon>Setaria</taxon>
    </lineage>
</organism>
<reference evidence="2" key="1">
    <citation type="journal article" date="2012" name="Nat. Biotechnol.">
        <title>Reference genome sequence of the model plant Setaria.</title>
        <authorList>
            <person name="Bennetzen J.L."/>
            <person name="Schmutz J."/>
            <person name="Wang H."/>
            <person name="Percifield R."/>
            <person name="Hawkins J."/>
            <person name="Pontaroli A.C."/>
            <person name="Estep M."/>
            <person name="Feng L."/>
            <person name="Vaughn J.N."/>
            <person name="Grimwood J."/>
            <person name="Jenkins J."/>
            <person name="Barry K."/>
            <person name="Lindquist E."/>
            <person name="Hellsten U."/>
            <person name="Deshpande S."/>
            <person name="Wang X."/>
            <person name="Wu X."/>
            <person name="Mitros T."/>
            <person name="Triplett J."/>
            <person name="Yang X."/>
            <person name="Ye C.Y."/>
            <person name="Mauro-Herrera M."/>
            <person name="Wang L."/>
            <person name="Li P."/>
            <person name="Sharma M."/>
            <person name="Sharma R."/>
            <person name="Ronald P.C."/>
            <person name="Panaud O."/>
            <person name="Kellogg E.A."/>
            <person name="Brutnell T.P."/>
            <person name="Doust A.N."/>
            <person name="Tuskan G.A."/>
            <person name="Rokhsar D."/>
            <person name="Devos K.M."/>
        </authorList>
    </citation>
    <scope>NUCLEOTIDE SEQUENCE [LARGE SCALE GENOMIC DNA]</scope>
    <source>
        <strain evidence="2">cv. Yugu1</strain>
    </source>
</reference>
<evidence type="ECO:0000313" key="1">
    <source>
        <dbReference type="EnsemblPlants" id="KQK92978"/>
    </source>
</evidence>
<dbReference type="Proteomes" id="UP000004995">
    <property type="component" value="Unassembled WGS sequence"/>
</dbReference>
<dbReference type="Gramene" id="KQK92978">
    <property type="protein sequence ID" value="KQK92978"/>
    <property type="gene ID" value="SETIT_040296mg"/>
</dbReference>
<dbReference type="EnsemblPlants" id="KQK92978">
    <property type="protein sequence ID" value="KQK92978"/>
    <property type="gene ID" value="SETIT_040296mg"/>
</dbReference>
<name>K4AN00_SETIT</name>
<sequence length="74" mass="7625">MGLVEQLGQERPGMVDNLTDQVNSMEIDGPAAEGAEGHDAARAHYFGTVFAEVPPPALAAPARTAANAQAPTPQ</sequence>
<protein>
    <submittedName>
        <fullName evidence="1">Uncharacterized protein</fullName>
    </submittedName>
</protein>
<reference evidence="1" key="2">
    <citation type="submission" date="2018-08" db="UniProtKB">
        <authorList>
            <consortium name="EnsemblPlants"/>
        </authorList>
    </citation>
    <scope>IDENTIFICATION</scope>
    <source>
        <strain evidence="1">Yugu1</strain>
    </source>
</reference>
<evidence type="ECO:0000313" key="2">
    <source>
        <dbReference type="Proteomes" id="UP000004995"/>
    </source>
</evidence>
<keyword evidence="2" id="KW-1185">Reference proteome</keyword>
<proteinExistence type="predicted"/>
<dbReference type="EMBL" id="AGNK02006152">
    <property type="status" value="NOT_ANNOTATED_CDS"/>
    <property type="molecule type" value="Genomic_DNA"/>
</dbReference>
<dbReference type="AlphaFoldDB" id="K4AN00"/>
<dbReference type="HOGENOM" id="CLU_2692494_0_0_1"/>
<accession>K4AN00</accession>
<dbReference type="InParanoid" id="K4AN00"/>